<dbReference type="GO" id="GO:0004222">
    <property type="term" value="F:metalloendopeptidase activity"/>
    <property type="evidence" value="ECO:0007669"/>
    <property type="project" value="InterPro"/>
</dbReference>
<dbReference type="InterPro" id="IPR037221">
    <property type="entry name" value="H-type_lectin_dom_sf"/>
</dbReference>
<dbReference type="Gene3D" id="2.60.40.2080">
    <property type="match status" value="2"/>
</dbReference>
<dbReference type="SUPFAM" id="SSF55486">
    <property type="entry name" value="Metalloproteases ('zincins'), catalytic domain"/>
    <property type="match status" value="1"/>
</dbReference>
<keyword evidence="4" id="KW-1185">Reference proteome</keyword>
<dbReference type="AlphaFoldDB" id="A0AAW0G6D5"/>
<dbReference type="Pfam" id="PF01400">
    <property type="entry name" value="Astacin"/>
    <property type="match status" value="1"/>
</dbReference>
<protein>
    <recommendedName>
        <fullName evidence="5">Metalloendopeptidase</fullName>
    </recommendedName>
</protein>
<dbReference type="SUPFAM" id="SSF141086">
    <property type="entry name" value="Agglutinin HPA-like"/>
    <property type="match status" value="2"/>
</dbReference>
<reference evidence="3 4" key="1">
    <citation type="submission" date="2022-09" db="EMBL/GenBank/DDBJ databases">
        <authorList>
            <person name="Palmer J.M."/>
        </authorList>
    </citation>
    <scope>NUCLEOTIDE SEQUENCE [LARGE SCALE GENOMIC DNA]</scope>
    <source>
        <strain evidence="3 4">DSM 7382</strain>
    </source>
</reference>
<dbReference type="InterPro" id="IPR001506">
    <property type="entry name" value="Peptidase_M12A"/>
</dbReference>
<comment type="caution">
    <text evidence="3">The sequence shown here is derived from an EMBL/GenBank/DDBJ whole genome shotgun (WGS) entry which is preliminary data.</text>
</comment>
<dbReference type="InterPro" id="IPR019019">
    <property type="entry name" value="H-type_lectin_domain"/>
</dbReference>
<dbReference type="GO" id="GO:0006508">
    <property type="term" value="P:proteolysis"/>
    <property type="evidence" value="ECO:0007669"/>
    <property type="project" value="InterPro"/>
</dbReference>
<gene>
    <name evidence="3" type="ORF">QCA50_011605</name>
</gene>
<feature type="domain" description="H-type lectin" evidence="2">
    <location>
        <begin position="365"/>
        <end position="431"/>
    </location>
</feature>
<dbReference type="EMBL" id="JASBNA010000021">
    <property type="protein sequence ID" value="KAK7685242.1"/>
    <property type="molecule type" value="Genomic_DNA"/>
</dbReference>
<feature type="domain" description="H-type lectin" evidence="2">
    <location>
        <begin position="259"/>
        <end position="328"/>
    </location>
</feature>
<dbReference type="Gene3D" id="3.40.390.10">
    <property type="entry name" value="Collagenase (Catalytic Domain)"/>
    <property type="match status" value="1"/>
</dbReference>
<dbReference type="Pfam" id="PF09458">
    <property type="entry name" value="H_lectin"/>
    <property type="match status" value="2"/>
</dbReference>
<evidence type="ECO:0008006" key="5">
    <source>
        <dbReference type="Google" id="ProtNLM"/>
    </source>
</evidence>
<name>A0AAW0G6D5_9APHY</name>
<evidence type="ECO:0000259" key="2">
    <source>
        <dbReference type="Pfam" id="PF09458"/>
    </source>
</evidence>
<accession>A0AAW0G6D5</accession>
<evidence type="ECO:0000313" key="4">
    <source>
        <dbReference type="Proteomes" id="UP001385951"/>
    </source>
</evidence>
<feature type="domain" description="Peptidase M12A" evidence="1">
    <location>
        <begin position="21"/>
        <end position="127"/>
    </location>
</feature>
<dbReference type="GO" id="GO:0007155">
    <property type="term" value="P:cell adhesion"/>
    <property type="evidence" value="ECO:0007669"/>
    <property type="project" value="InterPro"/>
</dbReference>
<organism evidence="3 4">
    <name type="scientific">Cerrena zonata</name>
    <dbReference type="NCBI Taxonomy" id="2478898"/>
    <lineage>
        <taxon>Eukaryota</taxon>
        <taxon>Fungi</taxon>
        <taxon>Dikarya</taxon>
        <taxon>Basidiomycota</taxon>
        <taxon>Agaricomycotina</taxon>
        <taxon>Agaricomycetes</taxon>
        <taxon>Polyporales</taxon>
        <taxon>Cerrenaceae</taxon>
        <taxon>Cerrena</taxon>
    </lineage>
</organism>
<evidence type="ECO:0000259" key="1">
    <source>
        <dbReference type="Pfam" id="PF01400"/>
    </source>
</evidence>
<dbReference type="Proteomes" id="UP001385951">
    <property type="component" value="Unassembled WGS sequence"/>
</dbReference>
<dbReference type="InterPro" id="IPR024079">
    <property type="entry name" value="MetalloPept_cat_dom_sf"/>
</dbReference>
<dbReference type="GO" id="GO:0030246">
    <property type="term" value="F:carbohydrate binding"/>
    <property type="evidence" value="ECO:0007669"/>
    <property type="project" value="InterPro"/>
</dbReference>
<evidence type="ECO:0000313" key="3">
    <source>
        <dbReference type="EMBL" id="KAK7685242.1"/>
    </source>
</evidence>
<sequence length="468" mass="53012">MNLDPLEINELMLQRNENRFRQVVLHEFGHALGCVHEHSQPNAEIKWNKAVIYDYYQSRFNWSKEMVDDNILCHYTSESRLLHATRLHDKYSIMQYYFGPEFTHDGFFMPGGDDLSTKDQKFINKLYPYPSTADTGIVIWDRFGTSTSSDKLRLSCPLPSHYQFASKSTETPPSILLGITRLDVKQPPHLLISCDVDPGDSMMNLDTLVGLGLESFGCTWLALSKSDSDFEFDRVSINSKSSEIPKRWKKSYLPRNVTIPITFKTPYSIGDIPTVSIWIHAIDSTSDFGLDIKVSATRIDRKGFMLECYIAQETECEVREVGVTWFAHSPTKKDIYSGFFGVADSSQPDDNIDAPNTPTTFRGSQEFTFADSVTLPPKIFMGFSELHIGTTNNHMCISAKDYAVTPTQIDWQIDIWGGTEVNAVQVTYIAVRAVEETAVGDRLDSLLKIGWYADIIGHVRSKQKSIDL</sequence>
<proteinExistence type="predicted"/>